<comment type="caution">
    <text evidence="1">The sequence shown here is derived from an EMBL/GenBank/DDBJ whole genome shotgun (WGS) entry which is preliminary data.</text>
</comment>
<feature type="non-terminal residue" evidence="1">
    <location>
        <position position="1"/>
    </location>
</feature>
<name>A0A8J4U1L6_CLAMG</name>
<organism evidence="1 2">
    <name type="scientific">Clarias magur</name>
    <name type="common">Asian catfish</name>
    <name type="synonym">Macropteronotus magur</name>
    <dbReference type="NCBI Taxonomy" id="1594786"/>
    <lineage>
        <taxon>Eukaryota</taxon>
        <taxon>Metazoa</taxon>
        <taxon>Chordata</taxon>
        <taxon>Craniata</taxon>
        <taxon>Vertebrata</taxon>
        <taxon>Euteleostomi</taxon>
        <taxon>Actinopterygii</taxon>
        <taxon>Neopterygii</taxon>
        <taxon>Teleostei</taxon>
        <taxon>Ostariophysi</taxon>
        <taxon>Siluriformes</taxon>
        <taxon>Clariidae</taxon>
        <taxon>Clarias</taxon>
    </lineage>
</organism>
<reference evidence="1" key="1">
    <citation type="submission" date="2020-07" db="EMBL/GenBank/DDBJ databases">
        <title>Clarias magur genome sequencing, assembly and annotation.</title>
        <authorList>
            <person name="Kushwaha B."/>
            <person name="Kumar R."/>
            <person name="Das P."/>
            <person name="Joshi C.G."/>
            <person name="Kumar D."/>
            <person name="Nagpure N.S."/>
            <person name="Pandey M."/>
            <person name="Agarwal S."/>
            <person name="Srivastava S."/>
            <person name="Singh M."/>
            <person name="Sahoo L."/>
            <person name="Jayasankar P."/>
            <person name="Meher P.K."/>
            <person name="Koringa P.G."/>
            <person name="Iquebal M.A."/>
            <person name="Das S.P."/>
            <person name="Bit A."/>
            <person name="Patnaik S."/>
            <person name="Patel N."/>
            <person name="Shah T.M."/>
            <person name="Hinsu A."/>
            <person name="Jena J.K."/>
        </authorList>
    </citation>
    <scope>NUCLEOTIDE SEQUENCE</scope>
    <source>
        <strain evidence="1">CIFAMagur01</strain>
        <tissue evidence="1">Testis</tissue>
    </source>
</reference>
<dbReference type="Proteomes" id="UP000727407">
    <property type="component" value="Unassembled WGS sequence"/>
</dbReference>
<evidence type="ECO:0000313" key="1">
    <source>
        <dbReference type="EMBL" id="KAF5896691.1"/>
    </source>
</evidence>
<keyword evidence="2" id="KW-1185">Reference proteome</keyword>
<dbReference type="AlphaFoldDB" id="A0A8J4U1L6"/>
<gene>
    <name evidence="1" type="primary">Spata17</name>
    <name evidence="1" type="ORF">DAT39_013615</name>
</gene>
<sequence>YLNNSFVATATNHRRHWGRFREVITQHIYWEHFLLGTNDLIAILNGSFSLTPWEVLCKLKSPLGRKRLFFIKGRKRKT</sequence>
<accession>A0A8J4U1L6</accession>
<dbReference type="EMBL" id="QNUK01000268">
    <property type="protein sequence ID" value="KAF5896691.1"/>
    <property type="molecule type" value="Genomic_DNA"/>
</dbReference>
<proteinExistence type="predicted"/>
<evidence type="ECO:0000313" key="2">
    <source>
        <dbReference type="Proteomes" id="UP000727407"/>
    </source>
</evidence>
<protein>
    <submittedName>
        <fullName evidence="1">Spermatogenesis-associated protein 17</fullName>
    </submittedName>
</protein>